<keyword evidence="1" id="KW-1133">Transmembrane helix</keyword>
<dbReference type="EMBL" id="MGHD01000003">
    <property type="protein sequence ID" value="OGM60711.1"/>
    <property type="molecule type" value="Genomic_DNA"/>
</dbReference>
<dbReference type="Proteomes" id="UP000176404">
    <property type="component" value="Unassembled WGS sequence"/>
</dbReference>
<evidence type="ECO:0000313" key="2">
    <source>
        <dbReference type="EMBL" id="OGM60711.1"/>
    </source>
</evidence>
<evidence type="ECO:0000313" key="3">
    <source>
        <dbReference type="Proteomes" id="UP000176404"/>
    </source>
</evidence>
<name>A0A1F8B9J5_9BACT</name>
<comment type="caution">
    <text evidence="2">The sequence shown here is derived from an EMBL/GenBank/DDBJ whole genome shotgun (WGS) entry which is preliminary data.</text>
</comment>
<protein>
    <submittedName>
        <fullName evidence="2">Uncharacterized protein</fullName>
    </submittedName>
</protein>
<organism evidence="2 3">
    <name type="scientific">Candidatus Woesebacteria bacterium RIFCSPLOWO2_01_FULL_39_10b</name>
    <dbReference type="NCBI Taxonomy" id="1802517"/>
    <lineage>
        <taxon>Bacteria</taxon>
        <taxon>Candidatus Woeseibacteriota</taxon>
    </lineage>
</organism>
<sequence>MEEVNTNQNIKQNQEEALEKDGILKKISTSGKKETLLIVAVSLVVVLLGIVAGWFLSGKSLAFKKDTSSGEKEQVMKTETEAGLADESVLPDSVEGMLVEGGVEGEGTHHLERPGGPSQNVYLTSTVIDLQSFVGKKVKVWGETLSGIKAGWLMDVGKIKVVE</sequence>
<reference evidence="2 3" key="1">
    <citation type="journal article" date="2016" name="Nat. Commun.">
        <title>Thousands of microbial genomes shed light on interconnected biogeochemical processes in an aquifer system.</title>
        <authorList>
            <person name="Anantharaman K."/>
            <person name="Brown C.T."/>
            <person name="Hug L.A."/>
            <person name="Sharon I."/>
            <person name="Castelle C.J."/>
            <person name="Probst A.J."/>
            <person name="Thomas B.C."/>
            <person name="Singh A."/>
            <person name="Wilkins M.J."/>
            <person name="Karaoz U."/>
            <person name="Brodie E.L."/>
            <person name="Williams K.H."/>
            <person name="Hubbard S.S."/>
            <person name="Banfield J.F."/>
        </authorList>
    </citation>
    <scope>NUCLEOTIDE SEQUENCE [LARGE SCALE GENOMIC DNA]</scope>
</reference>
<dbReference type="AlphaFoldDB" id="A0A1F8B9J5"/>
<evidence type="ECO:0000256" key="1">
    <source>
        <dbReference type="SAM" id="Phobius"/>
    </source>
</evidence>
<keyword evidence="1" id="KW-0812">Transmembrane</keyword>
<accession>A0A1F8B9J5</accession>
<keyword evidence="1" id="KW-0472">Membrane</keyword>
<gene>
    <name evidence="2" type="ORF">A2892_01550</name>
</gene>
<dbReference type="STRING" id="1802517.A2892_01550"/>
<feature type="transmembrane region" description="Helical" evidence="1">
    <location>
        <begin position="35"/>
        <end position="56"/>
    </location>
</feature>
<proteinExistence type="predicted"/>